<name>A0ABD2BYC5_VESSQ</name>
<dbReference type="EMBL" id="JAUDFV010000027">
    <property type="protein sequence ID" value="KAL2737749.1"/>
    <property type="molecule type" value="Genomic_DNA"/>
</dbReference>
<gene>
    <name evidence="1" type="ORF">V1478_001835</name>
</gene>
<dbReference type="AlphaFoldDB" id="A0ABD2BYC5"/>
<accession>A0ABD2BYC5</accession>
<reference evidence="1 2" key="1">
    <citation type="journal article" date="2024" name="Ann. Entomol. Soc. Am.">
        <title>Genomic analyses of the southern and eastern yellowjacket wasps (Hymenoptera: Vespidae) reveal evolutionary signatures of social life.</title>
        <authorList>
            <person name="Catto M.A."/>
            <person name="Caine P.B."/>
            <person name="Orr S.E."/>
            <person name="Hunt B.G."/>
            <person name="Goodisman M.A.D."/>
        </authorList>
    </citation>
    <scope>NUCLEOTIDE SEQUENCE [LARGE SCALE GENOMIC DNA]</scope>
    <source>
        <strain evidence="1">233</strain>
        <tissue evidence="1">Head and thorax</tissue>
    </source>
</reference>
<evidence type="ECO:0000313" key="1">
    <source>
        <dbReference type="EMBL" id="KAL2737749.1"/>
    </source>
</evidence>
<dbReference type="Proteomes" id="UP001607302">
    <property type="component" value="Unassembled WGS sequence"/>
</dbReference>
<sequence length="79" mass="9144">MIASSSSLLQRLIEDSSIHRCNENNNFDQLHDIIRAQSEDNWETSVLEPSQNFLSNLFCPKQAKASVNRTFWFYLVVVP</sequence>
<evidence type="ECO:0000313" key="2">
    <source>
        <dbReference type="Proteomes" id="UP001607302"/>
    </source>
</evidence>
<protein>
    <submittedName>
        <fullName evidence="1">Uncharacterized protein</fullName>
    </submittedName>
</protein>
<comment type="caution">
    <text evidence="1">The sequence shown here is derived from an EMBL/GenBank/DDBJ whole genome shotgun (WGS) entry which is preliminary data.</text>
</comment>
<keyword evidence="2" id="KW-1185">Reference proteome</keyword>
<organism evidence="1 2">
    <name type="scientific">Vespula squamosa</name>
    <name type="common">Southern yellow jacket</name>
    <name type="synonym">Wasp</name>
    <dbReference type="NCBI Taxonomy" id="30214"/>
    <lineage>
        <taxon>Eukaryota</taxon>
        <taxon>Metazoa</taxon>
        <taxon>Ecdysozoa</taxon>
        <taxon>Arthropoda</taxon>
        <taxon>Hexapoda</taxon>
        <taxon>Insecta</taxon>
        <taxon>Pterygota</taxon>
        <taxon>Neoptera</taxon>
        <taxon>Endopterygota</taxon>
        <taxon>Hymenoptera</taxon>
        <taxon>Apocrita</taxon>
        <taxon>Aculeata</taxon>
        <taxon>Vespoidea</taxon>
        <taxon>Vespidae</taxon>
        <taxon>Vespinae</taxon>
        <taxon>Vespula</taxon>
    </lineage>
</organism>
<proteinExistence type="predicted"/>